<keyword evidence="3" id="KW-1185">Reference proteome</keyword>
<dbReference type="Proteomes" id="UP001139701">
    <property type="component" value="Unassembled WGS sequence"/>
</dbReference>
<protein>
    <submittedName>
        <fullName evidence="2">DUF4184 family protein</fullName>
    </submittedName>
</protein>
<name>A0A9X2B8F4_9GAMM</name>
<accession>A0A9X2B8F4</accession>
<feature type="transmembrane region" description="Helical" evidence="1">
    <location>
        <begin position="229"/>
        <end position="251"/>
    </location>
</feature>
<dbReference type="EMBL" id="JAKUML010000004">
    <property type="protein sequence ID" value="MCJ8146064.1"/>
    <property type="molecule type" value="Genomic_DNA"/>
</dbReference>
<dbReference type="AlphaFoldDB" id="A0A9X2B8F4"/>
<keyword evidence="1" id="KW-0472">Membrane</keyword>
<dbReference type="RefSeq" id="WP_241570756.1">
    <property type="nucleotide sequence ID" value="NZ_JAKUML010000004.1"/>
</dbReference>
<evidence type="ECO:0000313" key="2">
    <source>
        <dbReference type="EMBL" id="MCJ8146064.1"/>
    </source>
</evidence>
<organism evidence="2 3">
    <name type="scientific">Acinetobacter sedimenti</name>
    <dbReference type="NCBI Taxonomy" id="2919922"/>
    <lineage>
        <taxon>Bacteria</taxon>
        <taxon>Pseudomonadati</taxon>
        <taxon>Pseudomonadota</taxon>
        <taxon>Gammaproteobacteria</taxon>
        <taxon>Moraxellales</taxon>
        <taxon>Moraxellaceae</taxon>
        <taxon>Acinetobacter</taxon>
    </lineage>
</organism>
<feature type="transmembrane region" description="Helical" evidence="1">
    <location>
        <begin position="137"/>
        <end position="159"/>
    </location>
</feature>
<feature type="transmembrane region" description="Helical" evidence="1">
    <location>
        <begin position="188"/>
        <end position="209"/>
    </location>
</feature>
<feature type="transmembrane region" description="Helical" evidence="1">
    <location>
        <begin position="47"/>
        <end position="70"/>
    </location>
</feature>
<evidence type="ECO:0000256" key="1">
    <source>
        <dbReference type="SAM" id="Phobius"/>
    </source>
</evidence>
<sequence length="261" mass="29779">MAYTISHTIIAPAIYHFSRQQLPLAAIVIGCMLPDLTRFFIDETFSHHWLGMLSINLCFGILIFQLWQFFYRPVVYAFADVQAPIRFKLNIDGIFVLILALILGNASHLIWDGITHLDHRTFIATEFLSEQVPVLNIPMHLALQYASSIISVPLLYFVVKPFLEQIKIQKTSQKTYVTFSSFFSLKSAFLYTCVCIATGVFFGIYLYLFDPSWRAPNPFTIKTYGVIAFFAKSISLAIFSAFSLICLALYIHLISFHKNST</sequence>
<comment type="caution">
    <text evidence="2">The sequence shown here is derived from an EMBL/GenBank/DDBJ whole genome shotgun (WGS) entry which is preliminary data.</text>
</comment>
<keyword evidence="1" id="KW-0812">Transmembrane</keyword>
<evidence type="ECO:0000313" key="3">
    <source>
        <dbReference type="Proteomes" id="UP001139701"/>
    </source>
</evidence>
<reference evidence="2" key="1">
    <citation type="submission" date="2022-02" db="EMBL/GenBank/DDBJ databases">
        <title>Acinetobacter A3.8 sp. nov., isolated from Sediment (Zhairuo Island).</title>
        <authorList>
            <person name="Zheng K."/>
        </authorList>
    </citation>
    <scope>NUCLEOTIDE SEQUENCE</scope>
    <source>
        <strain evidence="2">A3.8</strain>
    </source>
</reference>
<dbReference type="Pfam" id="PF13803">
    <property type="entry name" value="DUF4184"/>
    <property type="match status" value="1"/>
</dbReference>
<proteinExistence type="predicted"/>
<dbReference type="InterPro" id="IPR025238">
    <property type="entry name" value="DUF4184"/>
</dbReference>
<gene>
    <name evidence="2" type="ORF">MKI79_03920</name>
</gene>
<feature type="transmembrane region" description="Helical" evidence="1">
    <location>
        <begin position="91"/>
        <end position="111"/>
    </location>
</feature>
<keyword evidence="1" id="KW-1133">Transmembrane helix</keyword>